<dbReference type="AlphaFoldDB" id="A0A3M9MHW1"/>
<dbReference type="InterPro" id="IPR013321">
    <property type="entry name" value="Arc_rbn_hlx_hlx"/>
</dbReference>
<dbReference type="GO" id="GO:0006355">
    <property type="term" value="P:regulation of DNA-templated transcription"/>
    <property type="evidence" value="ECO:0007669"/>
    <property type="project" value="InterPro"/>
</dbReference>
<gene>
    <name evidence="2" type="ORF">EFY87_04570</name>
</gene>
<dbReference type="Proteomes" id="UP000271678">
    <property type="component" value="Unassembled WGS sequence"/>
</dbReference>
<comment type="caution">
    <text evidence="2">The sequence shown here is derived from an EMBL/GenBank/DDBJ whole genome shotgun (WGS) entry which is preliminary data.</text>
</comment>
<proteinExistence type="predicted"/>
<reference evidence="2 3" key="1">
    <citation type="submission" date="2018-11" db="EMBL/GenBank/DDBJ databases">
        <title>Draft genome of Simplicispira Flexivirga sp. BO-16.</title>
        <authorList>
            <person name="Im W.T."/>
        </authorList>
    </citation>
    <scope>NUCLEOTIDE SEQUENCE [LARGE SCALE GENOMIC DNA]</scope>
    <source>
        <strain evidence="2 3">BO-16</strain>
    </source>
</reference>
<sequence length="74" mass="8478">MADVLIRNVDDDDLHAIDTIAARQGMSRNEFLRRETHQMVRRHDGESITVADLRVSLSLTSDVLNEDIMRGAWE</sequence>
<evidence type="ECO:0000259" key="1">
    <source>
        <dbReference type="Pfam" id="PF01402"/>
    </source>
</evidence>
<dbReference type="RefSeq" id="WP_123270291.1">
    <property type="nucleotide sequence ID" value="NZ_RJJQ01000003.1"/>
</dbReference>
<keyword evidence="3" id="KW-1185">Reference proteome</keyword>
<feature type="domain" description="Ribbon-helix-helix protein CopG" evidence="1">
    <location>
        <begin position="9"/>
        <end position="34"/>
    </location>
</feature>
<accession>A0A3M9MHW1</accession>
<name>A0A3M9MHW1_9MICO</name>
<dbReference type="Gene3D" id="1.10.1220.10">
    <property type="entry name" value="Met repressor-like"/>
    <property type="match status" value="1"/>
</dbReference>
<organism evidence="2 3">
    <name type="scientific">Flexivirga caeni</name>
    <dbReference type="NCBI Taxonomy" id="2294115"/>
    <lineage>
        <taxon>Bacteria</taxon>
        <taxon>Bacillati</taxon>
        <taxon>Actinomycetota</taxon>
        <taxon>Actinomycetes</taxon>
        <taxon>Micrococcales</taxon>
        <taxon>Dermacoccaceae</taxon>
        <taxon>Flexivirga</taxon>
    </lineage>
</organism>
<dbReference type="InterPro" id="IPR002145">
    <property type="entry name" value="CopG"/>
</dbReference>
<evidence type="ECO:0000313" key="2">
    <source>
        <dbReference type="EMBL" id="RNI24248.1"/>
    </source>
</evidence>
<protein>
    <submittedName>
        <fullName evidence="2">Ribbon-helix-helix protein, CopG family</fullName>
    </submittedName>
</protein>
<dbReference type="EMBL" id="RJJQ01000003">
    <property type="protein sequence ID" value="RNI24248.1"/>
    <property type="molecule type" value="Genomic_DNA"/>
</dbReference>
<dbReference type="OrthoDB" id="3215765at2"/>
<dbReference type="Pfam" id="PF01402">
    <property type="entry name" value="RHH_1"/>
    <property type="match status" value="1"/>
</dbReference>
<evidence type="ECO:0000313" key="3">
    <source>
        <dbReference type="Proteomes" id="UP000271678"/>
    </source>
</evidence>